<evidence type="ECO:0000259" key="14">
    <source>
        <dbReference type="PROSITE" id="PS50816"/>
    </source>
</evidence>
<dbReference type="Gene3D" id="3.30.310.80">
    <property type="entry name" value="Kinase associated domain 1, KA1"/>
    <property type="match status" value="1"/>
</dbReference>
<comment type="catalytic activity">
    <reaction evidence="10">
        <text>L-seryl-[protein] + ATP = O-phospho-L-seryl-[protein] + ADP + H(+)</text>
        <dbReference type="Rhea" id="RHEA:17989"/>
        <dbReference type="Rhea" id="RHEA-COMP:9863"/>
        <dbReference type="Rhea" id="RHEA-COMP:11604"/>
        <dbReference type="ChEBI" id="CHEBI:15378"/>
        <dbReference type="ChEBI" id="CHEBI:29999"/>
        <dbReference type="ChEBI" id="CHEBI:30616"/>
        <dbReference type="ChEBI" id="CHEBI:83421"/>
        <dbReference type="ChEBI" id="CHEBI:456216"/>
        <dbReference type="EC" id="2.7.11.1"/>
    </reaction>
</comment>
<reference evidence="16" key="2">
    <citation type="submission" date="2025-08" db="UniProtKB">
        <authorList>
            <consortium name="RefSeq"/>
        </authorList>
    </citation>
    <scope>IDENTIFICATION</scope>
    <source>
        <tissue evidence="16">Leaf</tissue>
    </source>
</reference>
<dbReference type="GO" id="GO:0007165">
    <property type="term" value="P:signal transduction"/>
    <property type="evidence" value="ECO:0000318"/>
    <property type="project" value="GO_Central"/>
</dbReference>
<keyword evidence="6 11" id="KW-0547">Nucleotide-binding</keyword>
<keyword evidence="5" id="KW-0808">Transferase</keyword>
<dbReference type="CDD" id="cd12195">
    <property type="entry name" value="CIPK_C"/>
    <property type="match status" value="1"/>
</dbReference>
<dbReference type="InterPro" id="IPR018451">
    <property type="entry name" value="NAF/FISL_domain"/>
</dbReference>
<evidence type="ECO:0000256" key="3">
    <source>
        <dbReference type="ARBA" id="ARBA00012513"/>
    </source>
</evidence>
<evidence type="ECO:0000256" key="11">
    <source>
        <dbReference type="PROSITE-ProRule" id="PRU10141"/>
    </source>
</evidence>
<dbReference type="Pfam" id="PF00069">
    <property type="entry name" value="Pkinase"/>
    <property type="match status" value="1"/>
</dbReference>
<organism evidence="15 16">
    <name type="scientific">Spinacia oleracea</name>
    <name type="common">Spinach</name>
    <dbReference type="NCBI Taxonomy" id="3562"/>
    <lineage>
        <taxon>Eukaryota</taxon>
        <taxon>Viridiplantae</taxon>
        <taxon>Streptophyta</taxon>
        <taxon>Embryophyta</taxon>
        <taxon>Tracheophyta</taxon>
        <taxon>Spermatophyta</taxon>
        <taxon>Magnoliopsida</taxon>
        <taxon>eudicotyledons</taxon>
        <taxon>Gunneridae</taxon>
        <taxon>Pentapetalae</taxon>
        <taxon>Caryophyllales</taxon>
        <taxon>Chenopodiaceae</taxon>
        <taxon>Chenopodioideae</taxon>
        <taxon>Anserineae</taxon>
        <taxon>Spinacia</taxon>
    </lineage>
</organism>
<evidence type="ECO:0000256" key="7">
    <source>
        <dbReference type="ARBA" id="ARBA00022777"/>
    </source>
</evidence>
<dbReference type="InterPro" id="IPR000719">
    <property type="entry name" value="Prot_kinase_dom"/>
</dbReference>
<dbReference type="Proteomes" id="UP000813463">
    <property type="component" value="Chromosome 1"/>
</dbReference>
<dbReference type="GO" id="GO:0005524">
    <property type="term" value="F:ATP binding"/>
    <property type="evidence" value="ECO:0007669"/>
    <property type="project" value="UniProtKB-UniRule"/>
</dbReference>
<comment type="similarity">
    <text evidence="2">Belongs to the protein kinase superfamily. CAMK Ser/Thr protein kinase family. SNF1 subfamily.</text>
</comment>
<sequence>MEGRILFGKYEIGHLLGEGNFGKVYKGKNLTTEEIVAIKMMNKEEVKKHGMIEQVKKEISLMRLVKHPNIVELKEVMATKTKIYLVMEYVGGGDLYTKIVKQGRFEENLARKYFQQVITAVDFCHSRGVCHRDLKLENIMLDSNGDNVKICDFGLATFLVGKEENNNNNNNNNVDVLLYTACGAFAYMAPEIIRGERYDGKMADIWSCGVILYTLLAGYPPFQDESRTKMLRKIRVGKYEFPLGFPKEVEDLVKKILVRNPSERIIMSEIMTSPWFKKGLIYEGDLYSSLFCSSPDQSPFNAFDFMLSMASGLDLSGLFESHKRKLGTLFVTKCSIKEVMKKVEKMAEGLKYEARKEKESRVVLQGGEVGRRGRLVVSVEVFEVVSPVVKVVEFSKRGGDFIEYLKLMEEEVRPAMKDVVWKWQGDWSLRRNNNGDEDESFPWWNLCY</sequence>
<name>A0A9R0JDW7_SPIOL</name>
<dbReference type="InterPro" id="IPR011009">
    <property type="entry name" value="Kinase-like_dom_sf"/>
</dbReference>
<evidence type="ECO:0000259" key="13">
    <source>
        <dbReference type="PROSITE" id="PS50011"/>
    </source>
</evidence>
<comment type="cofactor">
    <cofactor evidence="1">
        <name>Mn(2+)</name>
        <dbReference type="ChEBI" id="CHEBI:29035"/>
    </cofactor>
</comment>
<dbReference type="InterPro" id="IPR008271">
    <property type="entry name" value="Ser/Thr_kinase_AS"/>
</dbReference>
<dbReference type="RefSeq" id="XP_021864679.2">
    <property type="nucleotide sequence ID" value="XM_022008987.2"/>
</dbReference>
<dbReference type="GO" id="GO:0004674">
    <property type="term" value="F:protein serine/threonine kinase activity"/>
    <property type="evidence" value="ECO:0000318"/>
    <property type="project" value="GO_Central"/>
</dbReference>
<comment type="catalytic activity">
    <reaction evidence="9">
        <text>L-threonyl-[protein] + ATP = O-phospho-L-threonyl-[protein] + ADP + H(+)</text>
        <dbReference type="Rhea" id="RHEA:46608"/>
        <dbReference type="Rhea" id="RHEA-COMP:11060"/>
        <dbReference type="Rhea" id="RHEA-COMP:11605"/>
        <dbReference type="ChEBI" id="CHEBI:15378"/>
        <dbReference type="ChEBI" id="CHEBI:30013"/>
        <dbReference type="ChEBI" id="CHEBI:30616"/>
        <dbReference type="ChEBI" id="CHEBI:61977"/>
        <dbReference type="ChEBI" id="CHEBI:456216"/>
        <dbReference type="EC" id="2.7.11.1"/>
    </reaction>
</comment>
<dbReference type="PANTHER" id="PTHR43895">
    <property type="entry name" value="CALCIUM/CALMODULIN-DEPENDENT PROTEIN KINASE KINASE-RELATED"/>
    <property type="match status" value="1"/>
</dbReference>
<dbReference type="PROSITE" id="PS00108">
    <property type="entry name" value="PROTEIN_KINASE_ST"/>
    <property type="match status" value="1"/>
</dbReference>
<evidence type="ECO:0000256" key="4">
    <source>
        <dbReference type="ARBA" id="ARBA00022527"/>
    </source>
</evidence>
<feature type="binding site" evidence="11">
    <location>
        <position position="39"/>
    </location>
    <ligand>
        <name>ATP</name>
        <dbReference type="ChEBI" id="CHEBI:30616"/>
    </ligand>
</feature>
<evidence type="ECO:0000256" key="6">
    <source>
        <dbReference type="ARBA" id="ARBA00022741"/>
    </source>
</evidence>
<evidence type="ECO:0000256" key="5">
    <source>
        <dbReference type="ARBA" id="ARBA00022679"/>
    </source>
</evidence>
<accession>A0A9R0JDW7</accession>
<evidence type="ECO:0000256" key="2">
    <source>
        <dbReference type="ARBA" id="ARBA00006234"/>
    </source>
</evidence>
<dbReference type="Pfam" id="PF03822">
    <property type="entry name" value="NAF"/>
    <property type="match status" value="1"/>
</dbReference>
<evidence type="ECO:0000313" key="16">
    <source>
        <dbReference type="RefSeq" id="XP_021864679.2"/>
    </source>
</evidence>
<dbReference type="InterPro" id="IPR017441">
    <property type="entry name" value="Protein_kinase_ATP_BS"/>
</dbReference>
<evidence type="ECO:0000256" key="8">
    <source>
        <dbReference type="ARBA" id="ARBA00022840"/>
    </source>
</evidence>
<dbReference type="SUPFAM" id="SSF56112">
    <property type="entry name" value="Protein kinase-like (PK-like)"/>
    <property type="match status" value="1"/>
</dbReference>
<dbReference type="PROSITE" id="PS00107">
    <property type="entry name" value="PROTEIN_KINASE_ATP"/>
    <property type="match status" value="1"/>
</dbReference>
<dbReference type="PANTHER" id="PTHR43895:SF162">
    <property type="entry name" value="CBL-INTERACTING SERINE_THREONINE-PROTEIN KINASE 25"/>
    <property type="match status" value="1"/>
</dbReference>
<proteinExistence type="inferred from homology"/>
<keyword evidence="4 12" id="KW-0723">Serine/threonine-protein kinase</keyword>
<dbReference type="EC" id="2.7.11.1" evidence="3"/>
<dbReference type="AlphaFoldDB" id="A0A9R0JDW7"/>
<evidence type="ECO:0000256" key="10">
    <source>
        <dbReference type="ARBA" id="ARBA00048679"/>
    </source>
</evidence>
<evidence type="ECO:0000256" key="12">
    <source>
        <dbReference type="RuleBase" id="RU000304"/>
    </source>
</evidence>
<evidence type="ECO:0000313" key="15">
    <source>
        <dbReference type="Proteomes" id="UP000813463"/>
    </source>
</evidence>
<protein>
    <recommendedName>
        <fullName evidence="3">non-specific serine/threonine protein kinase</fullName>
        <ecNumber evidence="3">2.7.11.1</ecNumber>
    </recommendedName>
</protein>
<dbReference type="InterPro" id="IPR004041">
    <property type="entry name" value="NAF_dom"/>
</dbReference>
<dbReference type="PROSITE" id="PS50816">
    <property type="entry name" value="NAF"/>
    <property type="match status" value="1"/>
</dbReference>
<dbReference type="Gene3D" id="1.10.510.10">
    <property type="entry name" value="Transferase(Phosphotransferase) domain 1"/>
    <property type="match status" value="1"/>
</dbReference>
<keyword evidence="7 16" id="KW-0418">Kinase</keyword>
<dbReference type="GeneID" id="110803471"/>
<dbReference type="CDD" id="cd14003">
    <property type="entry name" value="STKc_AMPK-like"/>
    <property type="match status" value="1"/>
</dbReference>
<keyword evidence="8 11" id="KW-0067">ATP-binding</keyword>
<dbReference type="KEGG" id="soe:110803471"/>
<dbReference type="SMART" id="SM00220">
    <property type="entry name" value="S_TKc"/>
    <property type="match status" value="1"/>
</dbReference>
<evidence type="ECO:0000256" key="1">
    <source>
        <dbReference type="ARBA" id="ARBA00001936"/>
    </source>
</evidence>
<feature type="domain" description="NAF" evidence="14">
    <location>
        <begin position="295"/>
        <end position="320"/>
    </location>
</feature>
<keyword evidence="15" id="KW-1185">Reference proteome</keyword>
<feature type="domain" description="Protein kinase" evidence="13">
    <location>
        <begin position="10"/>
        <end position="276"/>
    </location>
</feature>
<dbReference type="PROSITE" id="PS50011">
    <property type="entry name" value="PROTEIN_KINASE_DOM"/>
    <property type="match status" value="1"/>
</dbReference>
<gene>
    <name evidence="16" type="primary">LOC110803471</name>
</gene>
<reference evidence="15" key="1">
    <citation type="journal article" date="2021" name="Nat. Commun.">
        <title>Genomic analyses provide insights into spinach domestication and the genetic basis of agronomic traits.</title>
        <authorList>
            <person name="Cai X."/>
            <person name="Sun X."/>
            <person name="Xu C."/>
            <person name="Sun H."/>
            <person name="Wang X."/>
            <person name="Ge C."/>
            <person name="Zhang Z."/>
            <person name="Wang Q."/>
            <person name="Fei Z."/>
            <person name="Jiao C."/>
            <person name="Wang Q."/>
        </authorList>
    </citation>
    <scope>NUCLEOTIDE SEQUENCE [LARGE SCALE GENOMIC DNA]</scope>
    <source>
        <strain evidence="15">cv. Varoflay</strain>
    </source>
</reference>
<evidence type="ECO:0000256" key="9">
    <source>
        <dbReference type="ARBA" id="ARBA00047899"/>
    </source>
</evidence>